<name>A0ACC1SQJ3_9HYPO</name>
<protein>
    <submittedName>
        <fullName evidence="1">Uncharacterized protein</fullName>
    </submittedName>
</protein>
<accession>A0ACC1SQJ3</accession>
<proteinExistence type="predicted"/>
<sequence>MASPDDVVMGDTGESRPQEPLTVEENIQQLNAIDNSVVQLMNHTATALNALTAPSSAPGSDPTAEAAKPSLNPPSQKAAFQSATDSFLTTLHSIDVKMKRQIFGLEEAGIINLANPQRQEPNGPPKASLKPNGVGAVGNLDAGWLNSRGTRVERDMEAELWSKAKDLLHKEGGQNK</sequence>
<dbReference type="EMBL" id="JANRMS010000200">
    <property type="protein sequence ID" value="KAJ3544339.1"/>
    <property type="molecule type" value="Genomic_DNA"/>
</dbReference>
<evidence type="ECO:0000313" key="2">
    <source>
        <dbReference type="Proteomes" id="UP001148629"/>
    </source>
</evidence>
<keyword evidence="2" id="KW-1185">Reference proteome</keyword>
<comment type="caution">
    <text evidence="1">The sequence shown here is derived from an EMBL/GenBank/DDBJ whole genome shotgun (WGS) entry which is preliminary data.</text>
</comment>
<reference evidence="1" key="1">
    <citation type="submission" date="2022-08" db="EMBL/GenBank/DDBJ databases">
        <title>Genome Sequence of Fusarium decemcellulare.</title>
        <authorList>
            <person name="Buettner E."/>
        </authorList>
    </citation>
    <scope>NUCLEOTIDE SEQUENCE</scope>
    <source>
        <strain evidence="1">Babe19</strain>
    </source>
</reference>
<evidence type="ECO:0000313" key="1">
    <source>
        <dbReference type="EMBL" id="KAJ3544339.1"/>
    </source>
</evidence>
<organism evidence="1 2">
    <name type="scientific">Fusarium decemcellulare</name>
    <dbReference type="NCBI Taxonomy" id="57161"/>
    <lineage>
        <taxon>Eukaryota</taxon>
        <taxon>Fungi</taxon>
        <taxon>Dikarya</taxon>
        <taxon>Ascomycota</taxon>
        <taxon>Pezizomycotina</taxon>
        <taxon>Sordariomycetes</taxon>
        <taxon>Hypocreomycetidae</taxon>
        <taxon>Hypocreales</taxon>
        <taxon>Nectriaceae</taxon>
        <taxon>Fusarium</taxon>
        <taxon>Fusarium decemcellulare species complex</taxon>
    </lineage>
</organism>
<dbReference type="Proteomes" id="UP001148629">
    <property type="component" value="Unassembled WGS sequence"/>
</dbReference>
<gene>
    <name evidence="1" type="ORF">NM208_g3116</name>
</gene>